<evidence type="ECO:0000256" key="5">
    <source>
        <dbReference type="ARBA" id="ARBA00022989"/>
    </source>
</evidence>
<dbReference type="AlphaFoldDB" id="A0A810KW18"/>
<feature type="transmembrane region" description="Helical" evidence="7">
    <location>
        <begin position="382"/>
        <end position="403"/>
    </location>
</feature>
<feature type="transmembrane region" description="Helical" evidence="7">
    <location>
        <begin position="87"/>
        <end position="108"/>
    </location>
</feature>
<dbReference type="SUPFAM" id="SSF103473">
    <property type="entry name" value="MFS general substrate transporter"/>
    <property type="match status" value="1"/>
</dbReference>
<feature type="transmembrane region" description="Helical" evidence="7">
    <location>
        <begin position="294"/>
        <end position="323"/>
    </location>
</feature>
<evidence type="ECO:0000313" key="10">
    <source>
        <dbReference type="Proteomes" id="UP000680750"/>
    </source>
</evidence>
<dbReference type="Pfam" id="PF05977">
    <property type="entry name" value="MFS_3"/>
    <property type="match status" value="1"/>
</dbReference>
<comment type="subcellular location">
    <subcellularLocation>
        <location evidence="1">Cell inner membrane</location>
        <topology evidence="1">Multi-pass membrane protein</topology>
    </subcellularLocation>
</comment>
<dbReference type="PANTHER" id="PTHR23513">
    <property type="entry name" value="INTEGRAL MEMBRANE EFFLUX PROTEIN-RELATED"/>
    <property type="match status" value="1"/>
</dbReference>
<evidence type="ECO:0000256" key="4">
    <source>
        <dbReference type="ARBA" id="ARBA00022692"/>
    </source>
</evidence>
<keyword evidence="4 7" id="KW-0812">Transmembrane</keyword>
<feature type="transmembrane region" description="Helical" evidence="7">
    <location>
        <begin position="55"/>
        <end position="75"/>
    </location>
</feature>
<dbReference type="CDD" id="cd06173">
    <property type="entry name" value="MFS_MefA_like"/>
    <property type="match status" value="1"/>
</dbReference>
<proteinExistence type="predicted"/>
<feature type="transmembrane region" description="Helical" evidence="7">
    <location>
        <begin position="24"/>
        <end position="43"/>
    </location>
</feature>
<evidence type="ECO:0000313" key="9">
    <source>
        <dbReference type="EMBL" id="BCJ26516.1"/>
    </source>
</evidence>
<dbReference type="PROSITE" id="PS50850">
    <property type="entry name" value="MFS"/>
    <property type="match status" value="1"/>
</dbReference>
<dbReference type="EMBL" id="AP023354">
    <property type="protein sequence ID" value="BCJ26516.1"/>
    <property type="molecule type" value="Genomic_DNA"/>
</dbReference>
<evidence type="ECO:0000256" key="7">
    <source>
        <dbReference type="SAM" id="Phobius"/>
    </source>
</evidence>
<dbReference type="InterPro" id="IPR036259">
    <property type="entry name" value="MFS_trans_sf"/>
</dbReference>
<dbReference type="Proteomes" id="UP000680750">
    <property type="component" value="Chromosome"/>
</dbReference>
<evidence type="ECO:0000256" key="3">
    <source>
        <dbReference type="ARBA" id="ARBA00022475"/>
    </source>
</evidence>
<dbReference type="GO" id="GO:0005886">
    <property type="term" value="C:plasma membrane"/>
    <property type="evidence" value="ECO:0007669"/>
    <property type="project" value="UniProtKB-SubCell"/>
</dbReference>
<dbReference type="KEGG" id="aser:Asera_06240"/>
<feature type="transmembrane region" description="Helical" evidence="7">
    <location>
        <begin position="230"/>
        <end position="252"/>
    </location>
</feature>
<name>A0A810KW18_9ACTN</name>
<dbReference type="InterPro" id="IPR010290">
    <property type="entry name" value="TM_effector"/>
</dbReference>
<feature type="domain" description="Major facilitator superfamily (MFS) profile" evidence="8">
    <location>
        <begin position="224"/>
        <end position="432"/>
    </location>
</feature>
<evidence type="ECO:0000256" key="2">
    <source>
        <dbReference type="ARBA" id="ARBA00022448"/>
    </source>
</evidence>
<keyword evidence="10" id="KW-1185">Reference proteome</keyword>
<keyword evidence="3" id="KW-1003">Cell membrane</keyword>
<evidence type="ECO:0000256" key="6">
    <source>
        <dbReference type="ARBA" id="ARBA00023136"/>
    </source>
</evidence>
<keyword evidence="6 7" id="KW-0472">Membrane</keyword>
<feature type="transmembrane region" description="Helical" evidence="7">
    <location>
        <begin position="264"/>
        <end position="282"/>
    </location>
</feature>
<protein>
    <submittedName>
        <fullName evidence="9">MFS transporter</fullName>
    </submittedName>
</protein>
<gene>
    <name evidence="9" type="ORF">Asera_06240</name>
</gene>
<sequence>MAVIGWRRWALDVTPLRTSRDFRLTYLAAGVSFLGSMVTYIAIPYQVATLTDSPLLVGLLGIVEFAPLLVTALLGGALADYLDRRKLVLGAEVGFTLLTAILVANALLPSPQLWLLYAIAAISATLDGLQRPALDSMMPRLVTPDELPAASALNSMRSTVGSLIGPLLGGALIAWVGLPAAYGLDLLTFAVSLGCLIAVRAVPPPPDADRPSVRGVITGLRYAGSRKELLGTYLVDINAMFFGMPLALYPFVADRLGGPTVLGMLYTAESVGGLVASVSSGWTGRVHRHGMMIIVAAAAWGLAIAGFGLAPTLWLALLCLAVAGAADQISGMFRGIVWNQTIPDHLRGRLAGVEMLSYTSGPSLGNLRGGVVARFTGVTGSIVSGGVLCVLTTIALAVALPAFRRYDGRDGLAHKQQVDAERAATAAAAAAD</sequence>
<accession>A0A810KW18</accession>
<dbReference type="RefSeq" id="WP_030446980.1">
    <property type="nucleotide sequence ID" value="NZ_AP023354.1"/>
</dbReference>
<keyword evidence="2" id="KW-0813">Transport</keyword>
<evidence type="ECO:0000256" key="1">
    <source>
        <dbReference type="ARBA" id="ARBA00004429"/>
    </source>
</evidence>
<dbReference type="GO" id="GO:0022857">
    <property type="term" value="F:transmembrane transporter activity"/>
    <property type="evidence" value="ECO:0007669"/>
    <property type="project" value="InterPro"/>
</dbReference>
<keyword evidence="5 7" id="KW-1133">Transmembrane helix</keyword>
<dbReference type="PANTHER" id="PTHR23513:SF9">
    <property type="entry name" value="ENTEROBACTIN EXPORTER ENTS"/>
    <property type="match status" value="1"/>
</dbReference>
<organism evidence="9 10">
    <name type="scientific">Actinocatenispora sera</name>
    <dbReference type="NCBI Taxonomy" id="390989"/>
    <lineage>
        <taxon>Bacteria</taxon>
        <taxon>Bacillati</taxon>
        <taxon>Actinomycetota</taxon>
        <taxon>Actinomycetes</taxon>
        <taxon>Micromonosporales</taxon>
        <taxon>Micromonosporaceae</taxon>
        <taxon>Actinocatenispora</taxon>
    </lineage>
</organism>
<evidence type="ECO:0000259" key="8">
    <source>
        <dbReference type="PROSITE" id="PS50850"/>
    </source>
</evidence>
<reference evidence="9" key="1">
    <citation type="submission" date="2020-08" db="EMBL/GenBank/DDBJ databases">
        <title>Whole genome shotgun sequence of Actinocatenispora sera NBRC 101916.</title>
        <authorList>
            <person name="Komaki H."/>
            <person name="Tamura T."/>
        </authorList>
    </citation>
    <scope>NUCLEOTIDE SEQUENCE</scope>
    <source>
        <strain evidence="9">NBRC 101916</strain>
    </source>
</reference>
<dbReference type="InterPro" id="IPR020846">
    <property type="entry name" value="MFS_dom"/>
</dbReference>
<dbReference type="Gene3D" id="1.20.1250.20">
    <property type="entry name" value="MFS general substrate transporter like domains"/>
    <property type="match status" value="1"/>
</dbReference>